<organism evidence="1 2">
    <name type="scientific">Plantactinospora mayteni</name>
    <dbReference type="NCBI Taxonomy" id="566021"/>
    <lineage>
        <taxon>Bacteria</taxon>
        <taxon>Bacillati</taxon>
        <taxon>Actinomycetota</taxon>
        <taxon>Actinomycetes</taxon>
        <taxon>Micromonosporales</taxon>
        <taxon>Micromonosporaceae</taxon>
        <taxon>Plantactinospora</taxon>
    </lineage>
</organism>
<accession>A0ABQ4EUT5</accession>
<name>A0ABQ4EUT5_9ACTN</name>
<comment type="caution">
    <text evidence="1">The sequence shown here is derived from an EMBL/GenBank/DDBJ whole genome shotgun (WGS) entry which is preliminary data.</text>
</comment>
<dbReference type="EMBL" id="BONX01000035">
    <property type="protein sequence ID" value="GIG98421.1"/>
    <property type="molecule type" value="Genomic_DNA"/>
</dbReference>
<dbReference type="Gene3D" id="3.40.50.1000">
    <property type="entry name" value="HAD superfamily/HAD-like"/>
    <property type="match status" value="1"/>
</dbReference>
<evidence type="ECO:0008006" key="3">
    <source>
        <dbReference type="Google" id="ProtNLM"/>
    </source>
</evidence>
<dbReference type="SUPFAM" id="SSF56784">
    <property type="entry name" value="HAD-like"/>
    <property type="match status" value="1"/>
</dbReference>
<dbReference type="Proteomes" id="UP000621500">
    <property type="component" value="Unassembled WGS sequence"/>
</dbReference>
<reference evidence="1 2" key="1">
    <citation type="submission" date="2021-01" db="EMBL/GenBank/DDBJ databases">
        <title>Whole genome shotgun sequence of Plantactinospora mayteni NBRC 109088.</title>
        <authorList>
            <person name="Komaki H."/>
            <person name="Tamura T."/>
        </authorList>
    </citation>
    <scope>NUCLEOTIDE SEQUENCE [LARGE SCALE GENOMIC DNA]</scope>
    <source>
        <strain evidence="1 2">NBRC 109088</strain>
    </source>
</reference>
<dbReference type="InterPro" id="IPR036412">
    <property type="entry name" value="HAD-like_sf"/>
</dbReference>
<sequence length="187" mass="21016">MKIGIDIGGVLVQQEDRLHDDQPTGPEPVGPPAGAETEDTALLADFRRTPPVPGAFEAVSALVAEMFGEHVYLVSKCGERVERRTRLWLEHHDFYARTGVRAGHLHFCRTRQGKAPIAAALGLTHFVDDRLEVLSYLETVPNRYLFRPRDHEVRRHRSHLAAVRRVESWPELMALIGDANQTGVRIS</sequence>
<evidence type="ECO:0000313" key="1">
    <source>
        <dbReference type="EMBL" id="GIG98421.1"/>
    </source>
</evidence>
<proteinExistence type="predicted"/>
<protein>
    <recommendedName>
        <fullName evidence="3">Nucleotidase</fullName>
    </recommendedName>
</protein>
<gene>
    <name evidence="1" type="ORF">Pma05_49940</name>
</gene>
<dbReference type="RefSeq" id="WP_203859867.1">
    <property type="nucleotide sequence ID" value="NZ_BAAAZQ010000017.1"/>
</dbReference>
<keyword evidence="2" id="KW-1185">Reference proteome</keyword>
<dbReference type="InterPro" id="IPR023214">
    <property type="entry name" value="HAD_sf"/>
</dbReference>
<evidence type="ECO:0000313" key="2">
    <source>
        <dbReference type="Proteomes" id="UP000621500"/>
    </source>
</evidence>